<evidence type="ECO:0000313" key="3">
    <source>
        <dbReference type="EMBL" id="RRR23449.1"/>
    </source>
</evidence>
<gene>
    <name evidence="2" type="ORF">DWV08_02140</name>
    <name evidence="3" type="ORF">DXU92_07270</name>
</gene>
<protein>
    <submittedName>
        <fullName evidence="3">Uncharacterized protein</fullName>
    </submittedName>
</protein>
<reference evidence="3 5" key="2">
    <citation type="submission" date="2018-08" db="EMBL/GenBank/DDBJ databases">
        <title>Brachybacterium saurashtrense DSM 23186.</title>
        <authorList>
            <person name="Li Y."/>
        </authorList>
    </citation>
    <scope>NUCLEOTIDE SEQUENCE [LARGE SCALE GENOMIC DNA]</scope>
    <source>
        <strain evidence="3 5">DSM 23186</strain>
    </source>
</reference>
<reference evidence="2 4" key="1">
    <citation type="submission" date="2018-07" db="EMBL/GenBank/DDBJ databases">
        <title>Brachybacterium saurashtrense DSM 23186 genome sequence.</title>
        <authorList>
            <person name="Guo L."/>
        </authorList>
    </citation>
    <scope>NUCLEOTIDE SEQUENCE [LARGE SCALE GENOMIC DNA]</scope>
    <source>
        <strain evidence="2 4">DSM 23186</strain>
    </source>
</reference>
<dbReference type="AlphaFoldDB" id="A0A345YT75"/>
<keyword evidence="4" id="KW-1185">Reference proteome</keyword>
<name>A0A345YT75_9MICO</name>
<dbReference type="EMBL" id="QSWH01000003">
    <property type="protein sequence ID" value="RRR23449.1"/>
    <property type="molecule type" value="Genomic_DNA"/>
</dbReference>
<accession>A0A345YT75</accession>
<evidence type="ECO:0000256" key="1">
    <source>
        <dbReference type="SAM" id="Phobius"/>
    </source>
</evidence>
<feature type="transmembrane region" description="Helical" evidence="1">
    <location>
        <begin position="46"/>
        <end position="67"/>
    </location>
</feature>
<keyword evidence="1" id="KW-1133">Transmembrane helix</keyword>
<dbReference type="EMBL" id="CP031356">
    <property type="protein sequence ID" value="AXK47127.1"/>
    <property type="molecule type" value="Genomic_DNA"/>
</dbReference>
<organism evidence="3 5">
    <name type="scientific">Brachybacterium saurashtrense</name>
    <dbReference type="NCBI Taxonomy" id="556288"/>
    <lineage>
        <taxon>Bacteria</taxon>
        <taxon>Bacillati</taxon>
        <taxon>Actinomycetota</taxon>
        <taxon>Actinomycetes</taxon>
        <taxon>Micrococcales</taxon>
        <taxon>Dermabacteraceae</taxon>
        <taxon>Brachybacterium</taxon>
    </lineage>
</organism>
<feature type="transmembrane region" description="Helical" evidence="1">
    <location>
        <begin position="21"/>
        <end position="40"/>
    </location>
</feature>
<dbReference type="Proteomes" id="UP000254236">
    <property type="component" value="Chromosome"/>
</dbReference>
<keyword evidence="1" id="KW-0812">Transmembrane</keyword>
<dbReference type="RefSeq" id="WP_115414870.1">
    <property type="nucleotide sequence ID" value="NZ_CP031356.1"/>
</dbReference>
<dbReference type="KEGG" id="bsau:DWV08_02140"/>
<proteinExistence type="predicted"/>
<dbReference type="Proteomes" id="UP000282185">
    <property type="component" value="Unassembled WGS sequence"/>
</dbReference>
<evidence type="ECO:0000313" key="4">
    <source>
        <dbReference type="Proteomes" id="UP000254236"/>
    </source>
</evidence>
<keyword evidence="1" id="KW-0472">Membrane</keyword>
<evidence type="ECO:0000313" key="5">
    <source>
        <dbReference type="Proteomes" id="UP000282185"/>
    </source>
</evidence>
<sequence length="71" mass="7372">MPMREEQPRRRGRKPAVGRPVLFAVLLVVAALGVLTLLVVGPSLTVPVGVASAATVMALVAFAWAVAGPRL</sequence>
<evidence type="ECO:0000313" key="2">
    <source>
        <dbReference type="EMBL" id="AXK47127.1"/>
    </source>
</evidence>